<dbReference type="AlphaFoldDB" id="A0A081CAY6"/>
<sequence length="230" mass="26925">MRKITLQGNTLTIWTGLWKQLTFSLDTLRYICLLCPGDILGNSHARNTRELQAVQLDFLPETIVSRVFQRLTELLKTEKRAVLKQIRFCFADYENRIVILSGNDLKQIGRDLFEMLLIYREERLDRLIAWIADHPTMTIPGPWGHKAILTQTGFRNGSNELIVWQKVKKMSIEQQSFGRSTLYLFPKGVNKDTLSFKRYLYALRISTSQHNQVYAECHFWRNLSLNNSQN</sequence>
<dbReference type="Proteomes" id="UP000030661">
    <property type="component" value="Unassembled WGS sequence"/>
</dbReference>
<reference evidence="1" key="1">
    <citation type="journal article" date="2015" name="PeerJ">
        <title>First genomic representation of candidate bacterial phylum KSB3 points to enhanced environmental sensing as a trigger of wastewater bulking.</title>
        <authorList>
            <person name="Sekiguchi Y."/>
            <person name="Ohashi A."/>
            <person name="Parks D.H."/>
            <person name="Yamauchi T."/>
            <person name="Tyson G.W."/>
            <person name="Hugenholtz P."/>
        </authorList>
    </citation>
    <scope>NUCLEOTIDE SEQUENCE [LARGE SCALE GENOMIC DNA]</scope>
</reference>
<name>A0A081CAY6_VECG1</name>
<dbReference type="HOGENOM" id="CLU_1202879_0_0_0"/>
<gene>
    <name evidence="1" type="ORF">U27_02570</name>
</gene>
<organism evidence="1">
    <name type="scientific">Vecturithrix granuli</name>
    <dbReference type="NCBI Taxonomy" id="1499967"/>
    <lineage>
        <taxon>Bacteria</taxon>
        <taxon>Candidatus Moduliflexota</taxon>
        <taxon>Candidatus Vecturitrichia</taxon>
        <taxon>Candidatus Vecturitrichales</taxon>
        <taxon>Candidatus Vecturitrichaceae</taxon>
        <taxon>Candidatus Vecturithrix</taxon>
    </lineage>
</organism>
<evidence type="ECO:0000313" key="1">
    <source>
        <dbReference type="EMBL" id="GAK61741.1"/>
    </source>
</evidence>
<dbReference type="EMBL" id="DF820482">
    <property type="protein sequence ID" value="GAK61741.1"/>
    <property type="molecule type" value="Genomic_DNA"/>
</dbReference>
<protein>
    <submittedName>
        <fullName evidence="1">Uncharacterized protein</fullName>
    </submittedName>
</protein>
<proteinExistence type="predicted"/>
<keyword evidence="2" id="KW-1185">Reference proteome</keyword>
<accession>A0A081CAY6</accession>
<evidence type="ECO:0000313" key="2">
    <source>
        <dbReference type="Proteomes" id="UP000030661"/>
    </source>
</evidence>